<name>A0A9D3X502_9SAUR</name>
<comment type="caution">
    <text evidence="1">The sequence shown here is derived from an EMBL/GenBank/DDBJ whole genome shotgun (WGS) entry which is preliminary data.</text>
</comment>
<feature type="non-terminal residue" evidence="1">
    <location>
        <position position="1"/>
    </location>
</feature>
<dbReference type="AlphaFoldDB" id="A0A9D3X502"/>
<protein>
    <submittedName>
        <fullName evidence="1">Uncharacterized protein</fullName>
    </submittedName>
</protein>
<evidence type="ECO:0000313" key="2">
    <source>
        <dbReference type="Proteomes" id="UP000827986"/>
    </source>
</evidence>
<reference evidence="1" key="1">
    <citation type="submission" date="2021-09" db="EMBL/GenBank/DDBJ databases">
        <title>The genome of Mauremys mutica provides insights into the evolution of semi-aquatic lifestyle.</title>
        <authorList>
            <person name="Gong S."/>
            <person name="Gao Y."/>
        </authorList>
    </citation>
    <scope>NUCLEOTIDE SEQUENCE</scope>
    <source>
        <strain evidence="1">MM-2020</strain>
        <tissue evidence="1">Muscle</tissue>
    </source>
</reference>
<gene>
    <name evidence="1" type="ORF">KIL84_016701</name>
</gene>
<proteinExistence type="predicted"/>
<evidence type="ECO:0000313" key="1">
    <source>
        <dbReference type="EMBL" id="KAH1172862.1"/>
    </source>
</evidence>
<dbReference type="EMBL" id="JAHDVG010000482">
    <property type="protein sequence ID" value="KAH1172862.1"/>
    <property type="molecule type" value="Genomic_DNA"/>
</dbReference>
<dbReference type="Proteomes" id="UP000827986">
    <property type="component" value="Unassembled WGS sequence"/>
</dbReference>
<feature type="non-terminal residue" evidence="1">
    <location>
        <position position="52"/>
    </location>
</feature>
<organism evidence="1 2">
    <name type="scientific">Mauremys mutica</name>
    <name type="common">yellowpond turtle</name>
    <dbReference type="NCBI Taxonomy" id="74926"/>
    <lineage>
        <taxon>Eukaryota</taxon>
        <taxon>Metazoa</taxon>
        <taxon>Chordata</taxon>
        <taxon>Craniata</taxon>
        <taxon>Vertebrata</taxon>
        <taxon>Euteleostomi</taxon>
        <taxon>Archelosauria</taxon>
        <taxon>Testudinata</taxon>
        <taxon>Testudines</taxon>
        <taxon>Cryptodira</taxon>
        <taxon>Durocryptodira</taxon>
        <taxon>Testudinoidea</taxon>
        <taxon>Geoemydidae</taxon>
        <taxon>Geoemydinae</taxon>
        <taxon>Mauremys</taxon>
    </lineage>
</organism>
<keyword evidence="2" id="KW-1185">Reference proteome</keyword>
<sequence>HYDCVTWTSEDIHFKLWVLCADLYLESLLNAVIAIGYASQCLSLTQENFAQG</sequence>
<accession>A0A9D3X502</accession>